<reference evidence="3" key="1">
    <citation type="submission" date="2018-11" db="EMBL/GenBank/DDBJ databases">
        <authorList>
            <person name="Grassa J C."/>
        </authorList>
    </citation>
    <scope>NUCLEOTIDE SEQUENCE [LARGE SCALE GENOMIC DNA]</scope>
</reference>
<dbReference type="InterPro" id="IPR036397">
    <property type="entry name" value="RNaseH_sf"/>
</dbReference>
<keyword evidence="4" id="KW-1185">Reference proteome</keyword>
<dbReference type="Proteomes" id="UP000596661">
    <property type="component" value="Chromosome 5"/>
</dbReference>
<dbReference type="SUPFAM" id="SSF53098">
    <property type="entry name" value="Ribonuclease H-like"/>
    <property type="match status" value="1"/>
</dbReference>
<reference evidence="3" key="2">
    <citation type="submission" date="2021-03" db="UniProtKB">
        <authorList>
            <consortium name="EnsemblPlants"/>
        </authorList>
    </citation>
    <scope>IDENTIFICATION</scope>
</reference>
<dbReference type="Gramene" id="evm.model.05.1673">
    <property type="protein sequence ID" value="cds.evm.model.05.1673"/>
    <property type="gene ID" value="evm.TU.05.1673"/>
</dbReference>
<sequence>MEDEVTLLCRKINSDQVSASMPVYMMSTNKIPISTCRELDAIIRKYWWLGNGSIAMAESGDAIDMWNQPWIPWMDFDEFGRLMESIRPRGYTARTLVDLSTDNSWNKEKQDGEFSVKSAYVVDQGHRFDDTNTVWNWLWYSQLHPRISMILRRLLNNALPVKEKLPFLREKDCHFCEAAVENCLHLFKDCCVAKLLWFSSVFPLRIDKISGQTMISFVENLVATTKNSGFGRKEVLTFLGCMVGQIWKTSNECSLAGKPIIMDQARKRIEEAYEGFVNFSYTSEEEVVGLRTQVTPHLTQRSIRRLNEERALCTDASWVKGDAGSAVVMLKEDTVGWSYKLARDRAVSALEAELKTILLALNWALEEGWNEIHVLSDCLQAIQALNKNRCP</sequence>
<evidence type="ECO:0000259" key="1">
    <source>
        <dbReference type="Pfam" id="PF13456"/>
    </source>
</evidence>
<accession>A0A803PMA4</accession>
<dbReference type="InterPro" id="IPR012337">
    <property type="entry name" value="RNaseH-like_sf"/>
</dbReference>
<evidence type="ECO:0000259" key="2">
    <source>
        <dbReference type="Pfam" id="PF13966"/>
    </source>
</evidence>
<dbReference type="Pfam" id="PF13966">
    <property type="entry name" value="zf-RVT"/>
    <property type="match status" value="1"/>
</dbReference>
<name>A0A803PMA4_CANSA</name>
<evidence type="ECO:0008006" key="5">
    <source>
        <dbReference type="Google" id="ProtNLM"/>
    </source>
</evidence>
<dbReference type="Pfam" id="PF13456">
    <property type="entry name" value="RVT_3"/>
    <property type="match status" value="1"/>
</dbReference>
<evidence type="ECO:0000313" key="3">
    <source>
        <dbReference type="EnsemblPlants" id="cds.evm.model.05.1673"/>
    </source>
</evidence>
<dbReference type="AlphaFoldDB" id="A0A803PMA4"/>
<dbReference type="GO" id="GO:0003676">
    <property type="term" value="F:nucleic acid binding"/>
    <property type="evidence" value="ECO:0007669"/>
    <property type="project" value="InterPro"/>
</dbReference>
<protein>
    <recommendedName>
        <fullName evidence="5">RNase H type-1 domain-containing protein</fullName>
    </recommendedName>
</protein>
<dbReference type="Gene3D" id="3.30.420.10">
    <property type="entry name" value="Ribonuclease H-like superfamily/Ribonuclease H"/>
    <property type="match status" value="1"/>
</dbReference>
<dbReference type="EnsemblPlants" id="evm.model.05.1673">
    <property type="protein sequence ID" value="cds.evm.model.05.1673"/>
    <property type="gene ID" value="evm.TU.05.1673"/>
</dbReference>
<proteinExistence type="predicted"/>
<feature type="domain" description="RNase H type-1" evidence="1">
    <location>
        <begin position="315"/>
        <end position="388"/>
    </location>
</feature>
<dbReference type="EMBL" id="UZAU01000542">
    <property type="status" value="NOT_ANNOTATED_CDS"/>
    <property type="molecule type" value="Genomic_DNA"/>
</dbReference>
<dbReference type="InterPro" id="IPR002156">
    <property type="entry name" value="RNaseH_domain"/>
</dbReference>
<organism evidence="3 4">
    <name type="scientific">Cannabis sativa</name>
    <name type="common">Hemp</name>
    <name type="synonym">Marijuana</name>
    <dbReference type="NCBI Taxonomy" id="3483"/>
    <lineage>
        <taxon>Eukaryota</taxon>
        <taxon>Viridiplantae</taxon>
        <taxon>Streptophyta</taxon>
        <taxon>Embryophyta</taxon>
        <taxon>Tracheophyta</taxon>
        <taxon>Spermatophyta</taxon>
        <taxon>Magnoliopsida</taxon>
        <taxon>eudicotyledons</taxon>
        <taxon>Gunneridae</taxon>
        <taxon>Pentapetalae</taxon>
        <taxon>rosids</taxon>
        <taxon>fabids</taxon>
        <taxon>Rosales</taxon>
        <taxon>Cannabaceae</taxon>
        <taxon>Cannabis</taxon>
    </lineage>
</organism>
<feature type="domain" description="Reverse transcriptase zinc-binding" evidence="2">
    <location>
        <begin position="114"/>
        <end position="197"/>
    </location>
</feature>
<evidence type="ECO:0000313" key="4">
    <source>
        <dbReference type="Proteomes" id="UP000596661"/>
    </source>
</evidence>
<dbReference type="GO" id="GO:0004523">
    <property type="term" value="F:RNA-DNA hybrid ribonuclease activity"/>
    <property type="evidence" value="ECO:0007669"/>
    <property type="project" value="InterPro"/>
</dbReference>
<dbReference type="InterPro" id="IPR026960">
    <property type="entry name" value="RVT-Znf"/>
</dbReference>